<organism evidence="2 3">
    <name type="scientific">Dyella acidisoli</name>
    <dbReference type="NCBI Taxonomy" id="1867834"/>
    <lineage>
        <taxon>Bacteria</taxon>
        <taxon>Pseudomonadati</taxon>
        <taxon>Pseudomonadota</taxon>
        <taxon>Gammaproteobacteria</taxon>
        <taxon>Lysobacterales</taxon>
        <taxon>Rhodanobacteraceae</taxon>
        <taxon>Dyella</taxon>
    </lineage>
</organism>
<evidence type="ECO:0000313" key="2">
    <source>
        <dbReference type="EMBL" id="GLQ94602.1"/>
    </source>
</evidence>
<keyword evidence="3" id="KW-1185">Reference proteome</keyword>
<evidence type="ECO:0000256" key="1">
    <source>
        <dbReference type="SAM" id="MobiDB-lite"/>
    </source>
</evidence>
<comment type="caution">
    <text evidence="2">The sequence shown here is derived from an EMBL/GenBank/DDBJ whole genome shotgun (WGS) entry which is preliminary data.</text>
</comment>
<proteinExistence type="predicted"/>
<dbReference type="EMBL" id="BSOB01000046">
    <property type="protein sequence ID" value="GLQ94602.1"/>
    <property type="molecule type" value="Genomic_DNA"/>
</dbReference>
<accession>A0ABQ5XTC5</accession>
<sequence>MLTDMLPLSYRERGWGEGTNGARYQHLRKTSMTRFVRTLIRPSGTFSRREREHQGEGIARYGANNSGSSNNPAGNK</sequence>
<protein>
    <submittedName>
        <fullName evidence="2">Uncharacterized protein</fullName>
    </submittedName>
</protein>
<evidence type="ECO:0000313" key="3">
    <source>
        <dbReference type="Proteomes" id="UP001156670"/>
    </source>
</evidence>
<feature type="region of interest" description="Disordered" evidence="1">
    <location>
        <begin position="43"/>
        <end position="76"/>
    </location>
</feature>
<reference evidence="3" key="1">
    <citation type="journal article" date="2019" name="Int. J. Syst. Evol. Microbiol.">
        <title>The Global Catalogue of Microorganisms (GCM) 10K type strain sequencing project: providing services to taxonomists for standard genome sequencing and annotation.</title>
        <authorList>
            <consortium name="The Broad Institute Genomics Platform"/>
            <consortium name="The Broad Institute Genome Sequencing Center for Infectious Disease"/>
            <person name="Wu L."/>
            <person name="Ma J."/>
        </authorList>
    </citation>
    <scope>NUCLEOTIDE SEQUENCE [LARGE SCALE GENOMIC DNA]</scope>
    <source>
        <strain evidence="3">NBRC 111980</strain>
    </source>
</reference>
<name>A0ABQ5XTC5_9GAMM</name>
<gene>
    <name evidence="2" type="ORF">GCM10007901_35540</name>
</gene>
<dbReference type="Proteomes" id="UP001156670">
    <property type="component" value="Unassembled WGS sequence"/>
</dbReference>
<feature type="compositionally biased region" description="Low complexity" evidence="1">
    <location>
        <begin position="62"/>
        <end position="76"/>
    </location>
</feature>